<feature type="chain" id="PRO_5009212211" description="YtkA-like domain-containing protein" evidence="1">
    <location>
        <begin position="32"/>
        <end position="141"/>
    </location>
</feature>
<proteinExistence type="predicted"/>
<accession>A0A1E8CM31</accession>
<dbReference type="AlphaFoldDB" id="A0A1E8CM31"/>
<keyword evidence="1" id="KW-0732">Signal</keyword>
<dbReference type="EMBL" id="MASR01000001">
    <property type="protein sequence ID" value="OFE13531.1"/>
    <property type="molecule type" value="Genomic_DNA"/>
</dbReference>
<comment type="caution">
    <text evidence="3">The sequence shown here is derived from an EMBL/GenBank/DDBJ whole genome shotgun (WGS) entry which is preliminary data.</text>
</comment>
<dbReference type="InterPro" id="IPR032693">
    <property type="entry name" value="YtkA-like_dom"/>
</dbReference>
<dbReference type="OrthoDB" id="330101at2"/>
<feature type="domain" description="YtkA-like" evidence="2">
    <location>
        <begin position="42"/>
        <end position="124"/>
    </location>
</feature>
<gene>
    <name evidence="3" type="ORF">PHACT_10600</name>
</gene>
<keyword evidence="4" id="KW-1185">Reference proteome</keyword>
<dbReference type="STRING" id="1524254.PHACT_10600"/>
<evidence type="ECO:0000259" key="2">
    <source>
        <dbReference type="Pfam" id="PF13115"/>
    </source>
</evidence>
<feature type="signal peptide" evidence="1">
    <location>
        <begin position="1"/>
        <end position="31"/>
    </location>
</feature>
<reference evidence="4" key="1">
    <citation type="submission" date="2016-07" db="EMBL/GenBank/DDBJ databases">
        <authorList>
            <person name="Florea S."/>
            <person name="Webb J.S."/>
            <person name="Jaromczyk J."/>
            <person name="Schardl C.L."/>
        </authorList>
    </citation>
    <scope>NUCLEOTIDE SEQUENCE [LARGE SCALE GENOMIC DNA]</scope>
    <source>
        <strain evidence="4">KCTC 42131</strain>
    </source>
</reference>
<dbReference type="RefSeq" id="WP_070117748.1">
    <property type="nucleotide sequence ID" value="NZ_CAXATG010000003.1"/>
</dbReference>
<sequence length="141" mass="15280">MKLSDALRSTGMLLGLLVTFAAATLPTAAAAESLSAMTQPAGLHVHMQSELDPLVINQMHSWIIRVEDAQGNPVSDADIRVDGGMPEHNHGLATRPQITANLGEGDYRLEGVRFHMNGEWELRLQIDHAGVTYQTALTLTL</sequence>
<protein>
    <recommendedName>
        <fullName evidence="2">YtkA-like domain-containing protein</fullName>
    </recommendedName>
</protein>
<organism evidence="3 4">
    <name type="scientific">Pseudohongiella acticola</name>
    <dbReference type="NCBI Taxonomy" id="1524254"/>
    <lineage>
        <taxon>Bacteria</taxon>
        <taxon>Pseudomonadati</taxon>
        <taxon>Pseudomonadota</taxon>
        <taxon>Gammaproteobacteria</taxon>
        <taxon>Pseudomonadales</taxon>
        <taxon>Pseudohongiellaceae</taxon>
        <taxon>Pseudohongiella</taxon>
    </lineage>
</organism>
<evidence type="ECO:0000256" key="1">
    <source>
        <dbReference type="SAM" id="SignalP"/>
    </source>
</evidence>
<dbReference type="Proteomes" id="UP000175669">
    <property type="component" value="Unassembled WGS sequence"/>
</dbReference>
<evidence type="ECO:0000313" key="4">
    <source>
        <dbReference type="Proteomes" id="UP000175669"/>
    </source>
</evidence>
<evidence type="ECO:0000313" key="3">
    <source>
        <dbReference type="EMBL" id="OFE13531.1"/>
    </source>
</evidence>
<dbReference type="Pfam" id="PF13115">
    <property type="entry name" value="YtkA"/>
    <property type="match status" value="1"/>
</dbReference>
<name>A0A1E8CM31_9GAMM</name>